<dbReference type="PANTHER" id="PTHR35400:SF3">
    <property type="entry name" value="SLL1072 PROTEIN"/>
    <property type="match status" value="1"/>
</dbReference>
<dbReference type="SUPFAM" id="SSF52980">
    <property type="entry name" value="Restriction endonuclease-like"/>
    <property type="match status" value="1"/>
</dbReference>
<proteinExistence type="predicted"/>
<evidence type="ECO:0000313" key="2">
    <source>
        <dbReference type="EMBL" id="AKG44248.1"/>
    </source>
</evidence>
<accession>A0A0F7FVG8</accession>
<dbReference type="KEGG" id="sxi:SXIM_28640"/>
<dbReference type="Gene3D" id="3.90.1570.10">
    <property type="entry name" value="tt1808, chain A"/>
    <property type="match status" value="1"/>
</dbReference>
<dbReference type="InterPro" id="IPR008538">
    <property type="entry name" value="Uma2"/>
</dbReference>
<sequence>MAHEPMTTQADVLLETFLALEIPDGIRAELIEGEIVVSPAPEGNHERNISRLIRQVLRHSAVDMDVSGHKGLSLPKMGPLPRDHVIPDVTFAPVEKDIFRDAPSWMPSDGVAMVAEVTSSRAERDRTQKRRSYARAQIPLYLLLDRELETVTLHSEPGMNDYRTVLSVVYGKALFLPEPFGFELETADLM</sequence>
<feature type="domain" description="Putative restriction endonuclease" evidence="1">
    <location>
        <begin position="14"/>
        <end position="185"/>
    </location>
</feature>
<dbReference type="PANTHER" id="PTHR35400">
    <property type="entry name" value="SLR1083 PROTEIN"/>
    <property type="match status" value="1"/>
</dbReference>
<dbReference type="CDD" id="cd06260">
    <property type="entry name" value="DUF820-like"/>
    <property type="match status" value="1"/>
</dbReference>
<name>A0A0F7FVG8_9ACTN</name>
<reference evidence="2" key="1">
    <citation type="submission" date="2019-08" db="EMBL/GenBank/DDBJ databases">
        <title>Complete genome sequence of a mangrove-derived Streptomyces xiamenensis.</title>
        <authorList>
            <person name="Xu J."/>
        </authorList>
    </citation>
    <scope>NUCLEOTIDE SEQUENCE</scope>
    <source>
        <strain evidence="2">318</strain>
    </source>
</reference>
<evidence type="ECO:0000259" key="1">
    <source>
        <dbReference type="Pfam" id="PF05685"/>
    </source>
</evidence>
<dbReference type="Pfam" id="PF05685">
    <property type="entry name" value="Uma2"/>
    <property type="match status" value="1"/>
</dbReference>
<gene>
    <name evidence="2" type="ORF">SXIM_28640</name>
</gene>
<dbReference type="HOGENOM" id="CLU_076312_4_1_11"/>
<evidence type="ECO:0000313" key="3">
    <source>
        <dbReference type="Proteomes" id="UP000034034"/>
    </source>
</evidence>
<dbReference type="Proteomes" id="UP000034034">
    <property type="component" value="Chromosome"/>
</dbReference>
<dbReference type="PATRIC" id="fig|408015.6.peg.2900"/>
<keyword evidence="3" id="KW-1185">Reference proteome</keyword>
<dbReference type="AlphaFoldDB" id="A0A0F7FVG8"/>
<organism evidence="2 3">
    <name type="scientific">Streptomyces xiamenensis</name>
    <dbReference type="NCBI Taxonomy" id="408015"/>
    <lineage>
        <taxon>Bacteria</taxon>
        <taxon>Bacillati</taxon>
        <taxon>Actinomycetota</taxon>
        <taxon>Actinomycetes</taxon>
        <taxon>Kitasatosporales</taxon>
        <taxon>Streptomycetaceae</taxon>
        <taxon>Streptomyces</taxon>
    </lineage>
</organism>
<dbReference type="InterPro" id="IPR011335">
    <property type="entry name" value="Restrct_endonuc-II-like"/>
</dbReference>
<dbReference type="STRING" id="408015.SXIM_28640"/>
<protein>
    <submittedName>
        <fullName evidence="2">Membrane protein</fullName>
    </submittedName>
</protein>
<dbReference type="EMBL" id="CP009922">
    <property type="protein sequence ID" value="AKG44248.1"/>
    <property type="molecule type" value="Genomic_DNA"/>
</dbReference>
<dbReference type="InterPro" id="IPR012296">
    <property type="entry name" value="Nuclease_put_TT1808"/>
</dbReference>